<evidence type="ECO:0000313" key="5">
    <source>
        <dbReference type="Proteomes" id="UP000655044"/>
    </source>
</evidence>
<evidence type="ECO:0000256" key="2">
    <source>
        <dbReference type="ARBA" id="ARBA00022553"/>
    </source>
</evidence>
<dbReference type="Proteomes" id="UP000655044">
    <property type="component" value="Unassembled WGS sequence"/>
</dbReference>
<accession>A0A8J3WC68</accession>
<evidence type="ECO:0000256" key="1">
    <source>
        <dbReference type="ARBA" id="ARBA00022450"/>
    </source>
</evidence>
<dbReference type="EMBL" id="BOOI01000025">
    <property type="protein sequence ID" value="GIH84619.1"/>
    <property type="molecule type" value="Genomic_DNA"/>
</dbReference>
<dbReference type="PROSITE" id="PS00012">
    <property type="entry name" value="PHOSPHOPANTETHEINE"/>
    <property type="match status" value="1"/>
</dbReference>
<dbReference type="AlphaFoldDB" id="A0A8J3WC68"/>
<protein>
    <recommendedName>
        <fullName evidence="3">Carrier domain-containing protein</fullName>
    </recommendedName>
</protein>
<gene>
    <name evidence="4" type="ORF">Pro02_30270</name>
</gene>
<organism evidence="4 5">
    <name type="scientific">Planobispora rosea</name>
    <dbReference type="NCBI Taxonomy" id="35762"/>
    <lineage>
        <taxon>Bacteria</taxon>
        <taxon>Bacillati</taxon>
        <taxon>Actinomycetota</taxon>
        <taxon>Actinomycetes</taxon>
        <taxon>Streptosporangiales</taxon>
        <taxon>Streptosporangiaceae</taxon>
        <taxon>Planobispora</taxon>
    </lineage>
</organism>
<dbReference type="InterPro" id="IPR006162">
    <property type="entry name" value="Ppantetheine_attach_site"/>
</dbReference>
<dbReference type="Pfam" id="PF00550">
    <property type="entry name" value="PP-binding"/>
    <property type="match status" value="1"/>
</dbReference>
<dbReference type="InterPro" id="IPR009081">
    <property type="entry name" value="PP-bd_ACP"/>
</dbReference>
<dbReference type="SUPFAM" id="SSF47336">
    <property type="entry name" value="ACP-like"/>
    <property type="match status" value="1"/>
</dbReference>
<reference evidence="4" key="1">
    <citation type="submission" date="2021-01" db="EMBL/GenBank/DDBJ databases">
        <title>Whole genome shotgun sequence of Planobispora rosea NBRC 15558.</title>
        <authorList>
            <person name="Komaki H."/>
            <person name="Tamura T."/>
        </authorList>
    </citation>
    <scope>NUCLEOTIDE SEQUENCE</scope>
    <source>
        <strain evidence="4">NBRC 15558</strain>
    </source>
</reference>
<keyword evidence="2" id="KW-0597">Phosphoprotein</keyword>
<dbReference type="OrthoDB" id="3395095at2"/>
<comment type="caution">
    <text evidence="4">The sequence shown here is derived from an EMBL/GenBank/DDBJ whole genome shotgun (WGS) entry which is preliminary data.</text>
</comment>
<name>A0A8J3WC68_PLARO</name>
<evidence type="ECO:0000313" key="4">
    <source>
        <dbReference type="EMBL" id="GIH84619.1"/>
    </source>
</evidence>
<keyword evidence="1" id="KW-0596">Phosphopantetheine</keyword>
<evidence type="ECO:0000259" key="3">
    <source>
        <dbReference type="PROSITE" id="PS50075"/>
    </source>
</evidence>
<proteinExistence type="predicted"/>
<dbReference type="PROSITE" id="PS50075">
    <property type="entry name" value="CARRIER"/>
    <property type="match status" value="1"/>
</dbReference>
<feature type="domain" description="Carrier" evidence="3">
    <location>
        <begin position="1"/>
        <end position="78"/>
    </location>
</feature>
<sequence>MWDQQFEAILRRFLPFLATDEPLEPETGLRDLGLDSLGMVELLGTLESAYGTRFGEDALMLDTFASPGRLWDALSAAREPVG</sequence>
<keyword evidence="5" id="KW-1185">Reference proteome</keyword>
<dbReference type="RefSeq" id="WP_068926379.1">
    <property type="nucleotide sequence ID" value="NZ_BMQP01000006.1"/>
</dbReference>
<dbReference type="Gene3D" id="1.10.1200.10">
    <property type="entry name" value="ACP-like"/>
    <property type="match status" value="1"/>
</dbReference>
<dbReference type="InterPro" id="IPR036736">
    <property type="entry name" value="ACP-like_sf"/>
</dbReference>